<reference evidence="12 13" key="1">
    <citation type="submission" date="2014-03" db="EMBL/GenBank/DDBJ databases">
        <title>Genome of Haematobacter massiliensis CCUG 47968.</title>
        <authorList>
            <person name="Wang D."/>
            <person name="Wang G."/>
        </authorList>
    </citation>
    <scope>NUCLEOTIDE SEQUENCE [LARGE SCALE GENOMIC DNA]</scope>
    <source>
        <strain evidence="12 13">CCUG 47968</strain>
    </source>
</reference>
<keyword evidence="4 9" id="KW-0697">Rotamase</keyword>
<comment type="caution">
    <text evidence="12">The sequence shown here is derived from an EMBL/GenBank/DDBJ whole genome shotgun (WGS) entry which is preliminary data.</text>
</comment>
<dbReference type="InterPro" id="IPR050280">
    <property type="entry name" value="OMP_Chaperone_SurA"/>
</dbReference>
<dbReference type="InterPro" id="IPR027304">
    <property type="entry name" value="Trigger_fact/SurA_dom_sf"/>
</dbReference>
<dbReference type="eggNOG" id="COG0760">
    <property type="taxonomic scope" value="Bacteria"/>
</dbReference>
<dbReference type="PROSITE" id="PS50198">
    <property type="entry name" value="PPIC_PPIASE_2"/>
    <property type="match status" value="1"/>
</dbReference>
<dbReference type="SUPFAM" id="SSF54534">
    <property type="entry name" value="FKBP-like"/>
    <property type="match status" value="1"/>
</dbReference>
<keyword evidence="2 10" id="KW-0732">Signal</keyword>
<keyword evidence="3" id="KW-0574">Periplasm</keyword>
<dbReference type="PANTHER" id="PTHR47637:SF1">
    <property type="entry name" value="CHAPERONE SURA"/>
    <property type="match status" value="1"/>
</dbReference>
<dbReference type="Proteomes" id="UP000028826">
    <property type="component" value="Unassembled WGS sequence"/>
</dbReference>
<evidence type="ECO:0000313" key="13">
    <source>
        <dbReference type="Proteomes" id="UP000028826"/>
    </source>
</evidence>
<evidence type="ECO:0000259" key="11">
    <source>
        <dbReference type="PROSITE" id="PS50198"/>
    </source>
</evidence>
<keyword evidence="13" id="KW-1185">Reference proteome</keyword>
<name>A0A086YCM0_9RHOB</name>
<evidence type="ECO:0000256" key="5">
    <source>
        <dbReference type="ARBA" id="ARBA00023186"/>
    </source>
</evidence>
<dbReference type="EMBL" id="JGYG01000001">
    <property type="protein sequence ID" value="KFI32020.1"/>
    <property type="molecule type" value="Genomic_DNA"/>
</dbReference>
<evidence type="ECO:0000256" key="4">
    <source>
        <dbReference type="ARBA" id="ARBA00023110"/>
    </source>
</evidence>
<evidence type="ECO:0000256" key="10">
    <source>
        <dbReference type="SAM" id="SignalP"/>
    </source>
</evidence>
<dbReference type="AlphaFoldDB" id="A0A086YCM0"/>
<proteinExistence type="predicted"/>
<dbReference type="GO" id="GO:0003755">
    <property type="term" value="F:peptidyl-prolyl cis-trans isomerase activity"/>
    <property type="evidence" value="ECO:0007669"/>
    <property type="project" value="UniProtKB-KW"/>
</dbReference>
<evidence type="ECO:0000313" key="12">
    <source>
        <dbReference type="EMBL" id="KFI32020.1"/>
    </source>
</evidence>
<keyword evidence="5" id="KW-0143">Chaperone</keyword>
<evidence type="ECO:0000256" key="6">
    <source>
        <dbReference type="ARBA" id="ARBA00023235"/>
    </source>
</evidence>
<evidence type="ECO:0000256" key="9">
    <source>
        <dbReference type="PROSITE-ProRule" id="PRU00278"/>
    </source>
</evidence>
<dbReference type="InterPro" id="IPR000297">
    <property type="entry name" value="PPIase_PpiC"/>
</dbReference>
<dbReference type="Gene3D" id="3.10.50.40">
    <property type="match status" value="1"/>
</dbReference>
<dbReference type="Gene3D" id="1.10.4030.10">
    <property type="entry name" value="Porin chaperone SurA, peptide-binding domain"/>
    <property type="match status" value="1"/>
</dbReference>
<feature type="signal peptide" evidence="10">
    <location>
        <begin position="1"/>
        <end position="24"/>
    </location>
</feature>
<feature type="chain" id="PRO_5007756226" description="Parvulin-like PPIase" evidence="10">
    <location>
        <begin position="25"/>
        <end position="403"/>
    </location>
</feature>
<organism evidence="12 13">
    <name type="scientific">Haematobacter massiliensis</name>
    <dbReference type="NCBI Taxonomy" id="195105"/>
    <lineage>
        <taxon>Bacteria</taxon>
        <taxon>Pseudomonadati</taxon>
        <taxon>Pseudomonadota</taxon>
        <taxon>Alphaproteobacteria</taxon>
        <taxon>Rhodobacterales</taxon>
        <taxon>Paracoccaceae</taxon>
        <taxon>Haematobacter</taxon>
    </lineage>
</organism>
<evidence type="ECO:0000256" key="7">
    <source>
        <dbReference type="ARBA" id="ARBA00030642"/>
    </source>
</evidence>
<accession>A0A086YCM0</accession>
<dbReference type="RefSeq" id="WP_035706272.1">
    <property type="nucleotide sequence ID" value="NZ_CAMIFG010000066.1"/>
</dbReference>
<evidence type="ECO:0000256" key="3">
    <source>
        <dbReference type="ARBA" id="ARBA00022764"/>
    </source>
</evidence>
<dbReference type="Pfam" id="PF00639">
    <property type="entry name" value="Rotamase"/>
    <property type="match status" value="1"/>
</dbReference>
<dbReference type="OrthoDB" id="9791746at2"/>
<dbReference type="PANTHER" id="PTHR47637">
    <property type="entry name" value="CHAPERONE SURA"/>
    <property type="match status" value="1"/>
</dbReference>
<dbReference type="InterPro" id="IPR015391">
    <property type="entry name" value="SurA_N"/>
</dbReference>
<dbReference type="InterPro" id="IPR046357">
    <property type="entry name" value="PPIase_dom_sf"/>
</dbReference>
<evidence type="ECO:0000256" key="8">
    <source>
        <dbReference type="ARBA" id="ARBA00031484"/>
    </source>
</evidence>
<dbReference type="Pfam" id="PF09312">
    <property type="entry name" value="SurA_N"/>
    <property type="match status" value="1"/>
</dbReference>
<protein>
    <recommendedName>
        <fullName evidence="1">Parvulin-like PPIase</fullName>
    </recommendedName>
    <alternativeName>
        <fullName evidence="7">Peptidyl-prolyl cis-trans isomerase plp</fullName>
    </alternativeName>
    <alternativeName>
        <fullName evidence="8">Rotamase plp</fullName>
    </alternativeName>
</protein>
<dbReference type="SUPFAM" id="SSF109998">
    <property type="entry name" value="Triger factor/SurA peptide-binding domain-like"/>
    <property type="match status" value="1"/>
</dbReference>
<feature type="domain" description="PpiC" evidence="11">
    <location>
        <begin position="163"/>
        <end position="260"/>
    </location>
</feature>
<dbReference type="STRING" id="195105.CN97_06285"/>
<evidence type="ECO:0000256" key="2">
    <source>
        <dbReference type="ARBA" id="ARBA00022729"/>
    </source>
</evidence>
<keyword evidence="6 9" id="KW-0413">Isomerase</keyword>
<evidence type="ECO:0000256" key="1">
    <source>
        <dbReference type="ARBA" id="ARBA00018370"/>
    </source>
</evidence>
<gene>
    <name evidence="12" type="ORF">CN97_06285</name>
</gene>
<sequence>MRLIPLATALALTFGAMSPAPAVAQGLFTARAYVNGTAITEFELRQRMLFMQQLGAGGLTERQAMDALIDDRLYLIAGKIQKVSITEDQLRTGMREFAERGQLTLEQLTQRLAGVGVSEETFREFVRAGLIWREVVRTRFGGRVTVTEADIDRALQVDSIRPEREILLSEIILPTVAPYTEQSRQIADLIRENVRNSNDFAEAASRFSASQSREQGGRLEWIREANMPPQIREVIDSMRPGQMSREVQVPNAIAIFFLRERRDTPRPAPAATTLDYAEVLLANGNAAETVEEAAKLRGRVDTCDDLYAALRGAPAAVQRHSASPGQLPSDVAMELARLDQNEMSTSLVQGGSLRVLMLCSRSLTQAEPPSRDQIRTQLLNERAGKLADNYLAELRADAIIRGQ</sequence>